<evidence type="ECO:0008006" key="3">
    <source>
        <dbReference type="Google" id="ProtNLM"/>
    </source>
</evidence>
<dbReference type="Gene3D" id="2.40.160.160">
    <property type="entry name" value="Inverse autotransporter, beta-domain"/>
    <property type="match status" value="1"/>
</dbReference>
<sequence length="1401" mass="147320">MQFEQTVQTSRGRQFRRFFAWWLTGLAAAAGLLCTGKTKAQEPAAPPPSSNMQYTLPYADASASAGGPQSAYGQPVPSEYSSFMDEPPLAGGVGMKARIGHEAGQTVGRTQSITYFDLSPYIFQDNLMLFAEGRLAIGNNGRTAGSLGAGSRYYFPRIDSILGVSGWYDADASRGPLFEQWGVSGEFLSEFLDVRTNWYAPYGDTFQVVSQRFEPGSQRFIDRPLGEVLPGQAQGTYLAFQRRTFTATAMQGFDTMFTVPVPGEFAQKMNMEASAGFYHFYTTDNSVDDIWGWRLRMDIDILERFSHMFLEVMHDKLFKTNVVFGADINYWSHLERRPRIGHKQYDRLAEWVRRNRTVVAFEGSFLNAPETAINPRTNNPYLIYQVDSTNAGGTSGTLGDPFGDLQAAIDQGGTPADIIFVQGNSVFNTPISINNDFQQVIGEQAVPSIGIPVANLSGNVLLPTITPLPFNTPVIENVVGPAVTLNANSVRFAAIDINNTTGSAAIVATNRAFGGGFIVNTIDTVNINRVNGGDGIRLEDNTGTLIINNTTISDTEGDAFHVERGTANIVFTGANNQIDNTSNPFPSHGYAVQIIDAGGSVNMSNVLIEDDGGAGIRVVGNVIQPSTANISFGDITLTDSESAAGEGDVFIGDFNGSVTFAGNLTINQLNSTTNNDAFVVSNLQPTTGINNSGVVTAVGTTNILNRRGVGILAQNLLANGANAGTVRFNGPVTVGPLATGFTGTDAAIQMLSSSGTLDFVNFVTINGSLGNGVEIAGIADDTLTNTGLFRTQSLLTINNVRETSFNVQDVDKAAFQITTNGITINNRGVLNSTGTTGAGMRIFNYAGSAIFQGTTTVNNQNSTFANAIDIQTNAGGTNRTQGSIGFTSINVVNQLANTAGPASFGVLVLENIKAGGIGLGSVNVTSNNADGVLLQDNSRVSISGGTIASTNARAITVQTSAAGVPNSTALQSHDVTLNSVSATNEDYGIRVVDSLGTFVVTGTGTTAGTGGTISGMSIAGASFDNTQVANLQNMNFNGNFRGVTGENMLQNGNGINPFMSLTNLSIAGSGAEAVATFDVNNLTLQNSSLTNNGVATGENQIDFIAATSAIDINGDGTDDPVAYTIIMNNNNITDSLNTTINGTDTIFIHTANAIAGPVDLQFFFTNNGAPGSLTSTNSISSNRANAAALNVTWQGDVAATIQSNQFVMSNGVNQVGTELNIDGSGDVLFENNALTATGAGATGVQFTFQEASTVAIRNNAQFDANGNFLNNSGFVFTGAGSTGIDLTFQSTGNTVEVSNNLIQFTGNASSSTGVRFSRIFGDSTVFINGNEIDLFPFNNINNFTTERGIFFADVRGVITLQGTVNNVVTPGSNPPLYIDFSGVTQAQTNGTTIIVNGSAVP</sequence>
<protein>
    <recommendedName>
        <fullName evidence="3">Right handed beta helix region</fullName>
    </recommendedName>
</protein>
<evidence type="ECO:0000313" key="1">
    <source>
        <dbReference type="EMBL" id="SFI33566.1"/>
    </source>
</evidence>
<gene>
    <name evidence="1" type="ORF">SAMN05421753_10810</name>
</gene>
<keyword evidence="2" id="KW-1185">Reference proteome</keyword>
<organism evidence="1 2">
    <name type="scientific">Planctomicrobium piriforme</name>
    <dbReference type="NCBI Taxonomy" id="1576369"/>
    <lineage>
        <taxon>Bacteria</taxon>
        <taxon>Pseudomonadati</taxon>
        <taxon>Planctomycetota</taxon>
        <taxon>Planctomycetia</taxon>
        <taxon>Planctomycetales</taxon>
        <taxon>Planctomycetaceae</taxon>
        <taxon>Planctomicrobium</taxon>
    </lineage>
</organism>
<accession>A0A1I3HCU3</accession>
<dbReference type="EMBL" id="FOQD01000008">
    <property type="protein sequence ID" value="SFI33566.1"/>
    <property type="molecule type" value="Genomic_DNA"/>
</dbReference>
<dbReference type="InterPro" id="IPR006626">
    <property type="entry name" value="PbH1"/>
</dbReference>
<reference evidence="2" key="1">
    <citation type="submission" date="2016-10" db="EMBL/GenBank/DDBJ databases">
        <authorList>
            <person name="Varghese N."/>
            <person name="Submissions S."/>
        </authorList>
    </citation>
    <scope>NUCLEOTIDE SEQUENCE [LARGE SCALE GENOMIC DNA]</scope>
    <source>
        <strain evidence="2">DSM 26348</strain>
    </source>
</reference>
<dbReference type="OrthoDB" id="245699at2"/>
<dbReference type="RefSeq" id="WP_139228419.1">
    <property type="nucleotide sequence ID" value="NZ_FOQD01000008.1"/>
</dbReference>
<dbReference type="Proteomes" id="UP000199518">
    <property type="component" value="Unassembled WGS sequence"/>
</dbReference>
<name>A0A1I3HCU3_9PLAN</name>
<dbReference type="InterPro" id="IPR038177">
    <property type="entry name" value="IAT_beta_sf"/>
</dbReference>
<dbReference type="SMART" id="SM00710">
    <property type="entry name" value="PbH1"/>
    <property type="match status" value="9"/>
</dbReference>
<proteinExistence type="predicted"/>
<evidence type="ECO:0000313" key="2">
    <source>
        <dbReference type="Proteomes" id="UP000199518"/>
    </source>
</evidence>